<feature type="region of interest" description="Disordered" evidence="1">
    <location>
        <begin position="35"/>
        <end position="64"/>
    </location>
</feature>
<feature type="non-terminal residue" evidence="2">
    <location>
        <position position="1"/>
    </location>
</feature>
<comment type="caution">
    <text evidence="2">The sequence shown here is derived from an EMBL/GenBank/DDBJ whole genome shotgun (WGS) entry which is preliminary data.</text>
</comment>
<dbReference type="VEuPathDB" id="FungiDB:H310_07902"/>
<proteinExistence type="predicted"/>
<organism evidence="2 3">
    <name type="scientific">Aphanomyces invadans</name>
    <dbReference type="NCBI Taxonomy" id="157072"/>
    <lineage>
        <taxon>Eukaryota</taxon>
        <taxon>Sar</taxon>
        <taxon>Stramenopiles</taxon>
        <taxon>Oomycota</taxon>
        <taxon>Saprolegniomycetes</taxon>
        <taxon>Saprolegniales</taxon>
        <taxon>Verrucalvaceae</taxon>
        <taxon>Aphanomyces</taxon>
    </lineage>
</organism>
<reference evidence="2 3" key="1">
    <citation type="submission" date="2018-08" db="EMBL/GenBank/DDBJ databases">
        <title>Aphanomyces genome sequencing and annotation.</title>
        <authorList>
            <person name="Minardi D."/>
            <person name="Oidtmann B."/>
            <person name="Van Der Giezen M."/>
            <person name="Studholme D.J."/>
        </authorList>
    </citation>
    <scope>NUCLEOTIDE SEQUENCE [LARGE SCALE GENOMIC DNA]</scope>
    <source>
        <strain evidence="2 3">NJM0002</strain>
    </source>
</reference>
<evidence type="ECO:0000256" key="1">
    <source>
        <dbReference type="SAM" id="MobiDB-lite"/>
    </source>
</evidence>
<dbReference type="Proteomes" id="UP000285060">
    <property type="component" value="Unassembled WGS sequence"/>
</dbReference>
<evidence type="ECO:0000313" key="3">
    <source>
        <dbReference type="Proteomes" id="UP000285060"/>
    </source>
</evidence>
<protein>
    <submittedName>
        <fullName evidence="2">Uncharacterized protein</fullName>
    </submittedName>
</protein>
<accession>A0A418AZI0</accession>
<gene>
    <name evidence="2" type="ORF">DYB32_006221</name>
</gene>
<dbReference type="AlphaFoldDB" id="A0A418AZI0"/>
<name>A0A418AZI0_9STRA</name>
<sequence>FVLPDPESTVCGRPSLSPLRTNALEDCAAALPSPLSAATQVGDSNSRDNSVHSSPSAASPPKPVLVATATSPLRHAVRYHFPALRVVSHAALLATVPASYKSKLGEVTIN</sequence>
<keyword evidence="3" id="KW-1185">Reference proteome</keyword>
<evidence type="ECO:0000313" key="2">
    <source>
        <dbReference type="EMBL" id="RHY31048.1"/>
    </source>
</evidence>
<dbReference type="EMBL" id="QUSY01000249">
    <property type="protein sequence ID" value="RHY31048.1"/>
    <property type="molecule type" value="Genomic_DNA"/>
</dbReference>